<gene>
    <name evidence="2" type="primary">TNPO3_0</name>
    <name evidence="2" type="ORF">g.5546</name>
</gene>
<dbReference type="Pfam" id="PF03810">
    <property type="entry name" value="IBN_N"/>
    <property type="match status" value="1"/>
</dbReference>
<dbReference type="InterPro" id="IPR016024">
    <property type="entry name" value="ARM-type_fold"/>
</dbReference>
<dbReference type="GO" id="GO:0031267">
    <property type="term" value="F:small GTPase binding"/>
    <property type="evidence" value="ECO:0007669"/>
    <property type="project" value="InterPro"/>
</dbReference>
<dbReference type="Gene3D" id="1.25.10.10">
    <property type="entry name" value="Leucine-rich Repeat Variant"/>
    <property type="match status" value="1"/>
</dbReference>
<dbReference type="GO" id="GO:0005737">
    <property type="term" value="C:cytoplasm"/>
    <property type="evidence" value="ECO:0007669"/>
    <property type="project" value="TreeGrafter"/>
</dbReference>
<sequence>MFPAPNASVTPLTDKPPLETVKDAIRSVLSQNTTVDRKAATDYLAALESSVFAWEICDELLQTRESIEISYLAAHMLRQKISKHFNELPIECYSSLKDSILNHLQSIDDYAVQGQLTMAIADLTLLLQVWQNPIEDLAKQLGLEIGLITLTSAGHETLFKALNNRLIFAYIMHQMCDLNHDHSHRPCRIGARRREEFENYLISKCGQAITWWLNTIKEVDELKLYLNSSESSTVKLEEKELLGRVKCLESLDKLMGQIYLCYSAWLRIFNEENVSESLTLIDGAFKNLHDTNCPEAIHKYAVEVIVATSSYCEDNRQVDYLVNHLVEQVYTLENAFKETVSQEDIDKSSNFVKAFTSVAETACFTHVIEKQDFRLIELLLSCLSHYDYEIVEETYQFWWTLLETLQNRLKPAQYPPYIGYINRFVMGVTKLAQFDADEEGVVHHDADIHSFRANSAEIIVHVMYVTTIEDFIRDNSLLENFSYELSKISWEKNEAVLFLISCLTQLMTRENNQLRVQIFNGIICQQMNNQDIQGLLATKQVAIKIGNAPGEVHPQIVATSLRIIGSMEGFLANQPDYLVLAINYILAAISNEKHRNQLIKPAASALCNIMESHANRHLSSCPQLLVIIKDLCSSLDQFEEQAASELLKCSAFMADAVSDVTLKNQFLCEILNPIINSLKATLTPPKRDEAEPVKYLDRISSVFKQLTIHKSVVPQLTNFISLVDLELWPTIVKVLEIYASERGHAIEQTCRTIRYMLRCIKPEWMIERVAETMISLYKTYPQNSSPLYICSILVDEFANTSPEINQGLFTMLEIFCTLTFTLLNMTASQAQSLLSMKNYPETIDDMMRLFNRFLRKCPNDFVNCKALESIIELSISSLRIDHLEANANVSKFVTSFIALGQNPDYPRISDAIKNVLGARITDAVIKACLFDIPSFLIGEEAQILMTLYSFDKDLFSKWVEASVLTLPKTNIQGIESVTSEQLDEFKTTLISAGSLKKMVNCLRATARLYS</sequence>
<dbReference type="InterPro" id="IPR051345">
    <property type="entry name" value="Importin_beta-like_NTR"/>
</dbReference>
<dbReference type="InterPro" id="IPR058537">
    <property type="entry name" value="TPR_TNPO3_IPO13_4th"/>
</dbReference>
<dbReference type="Pfam" id="PF24138">
    <property type="entry name" value="TPR_TNPO3_IPO13_2nd"/>
    <property type="match status" value="1"/>
</dbReference>
<proteinExistence type="predicted"/>
<feature type="domain" description="Importin N-terminal" evidence="1">
    <location>
        <begin position="40"/>
        <end position="106"/>
    </location>
</feature>
<dbReference type="InterPro" id="IPR057941">
    <property type="entry name" value="TPR_TNPO3_IPO13_2nd"/>
</dbReference>
<dbReference type="InterPro" id="IPR001494">
    <property type="entry name" value="Importin-beta_N"/>
</dbReference>
<dbReference type="GO" id="GO:0006606">
    <property type="term" value="P:protein import into nucleus"/>
    <property type="evidence" value="ECO:0007669"/>
    <property type="project" value="TreeGrafter"/>
</dbReference>
<reference evidence="2" key="1">
    <citation type="submission" date="2018-10" db="EMBL/GenBank/DDBJ databases">
        <title>Transcriptome assembly of Aceria tosichella (Wheat curl mite) Type 2.</title>
        <authorList>
            <person name="Scully E.D."/>
            <person name="Geib S.M."/>
            <person name="Palmer N.A."/>
            <person name="Gupta A.K."/>
            <person name="Sarath G."/>
            <person name="Tatineni S."/>
        </authorList>
    </citation>
    <scope>NUCLEOTIDE SEQUENCE</scope>
    <source>
        <strain evidence="2">LincolnNE</strain>
    </source>
</reference>
<dbReference type="Pfam" id="PF24139">
    <property type="entry name" value="TPR_TNPO3_IPO13_4th"/>
    <property type="match status" value="1"/>
</dbReference>
<dbReference type="SUPFAM" id="SSF48371">
    <property type="entry name" value="ARM repeat"/>
    <property type="match status" value="1"/>
</dbReference>
<dbReference type="PANTHER" id="PTHR12363:SF42">
    <property type="entry name" value="TRANSPORTIN-3"/>
    <property type="match status" value="1"/>
</dbReference>
<organism evidence="2">
    <name type="scientific">Aceria tosichella</name>
    <name type="common">wheat curl mite</name>
    <dbReference type="NCBI Taxonomy" id="561515"/>
    <lineage>
        <taxon>Eukaryota</taxon>
        <taxon>Metazoa</taxon>
        <taxon>Ecdysozoa</taxon>
        <taxon>Arthropoda</taxon>
        <taxon>Chelicerata</taxon>
        <taxon>Arachnida</taxon>
        <taxon>Acari</taxon>
        <taxon>Acariformes</taxon>
        <taxon>Trombidiformes</taxon>
        <taxon>Prostigmata</taxon>
        <taxon>Eupodina</taxon>
        <taxon>Eriophyoidea</taxon>
        <taxon>Eriophyidae</taxon>
        <taxon>Eriophyinae</taxon>
        <taxon>Aceriini</taxon>
        <taxon>Aceria</taxon>
    </lineage>
</organism>
<dbReference type="EMBL" id="GGYP01003183">
    <property type="protein sequence ID" value="MDE47954.1"/>
    <property type="molecule type" value="Transcribed_RNA"/>
</dbReference>
<dbReference type="InterPro" id="IPR011989">
    <property type="entry name" value="ARM-like"/>
</dbReference>
<name>A0A6G1SBS6_9ACAR</name>
<protein>
    <submittedName>
        <fullName evidence="2">Transportin-3</fullName>
    </submittedName>
</protein>
<accession>A0A6G1SBS6</accession>
<dbReference type="AlphaFoldDB" id="A0A6G1SBS6"/>
<evidence type="ECO:0000259" key="1">
    <source>
        <dbReference type="SMART" id="SM00913"/>
    </source>
</evidence>
<dbReference type="PANTHER" id="PTHR12363">
    <property type="entry name" value="TRANSPORTIN 3 AND IMPORTIN 13"/>
    <property type="match status" value="1"/>
</dbReference>
<evidence type="ECO:0000313" key="2">
    <source>
        <dbReference type="EMBL" id="MDE47954.1"/>
    </source>
</evidence>
<dbReference type="SMART" id="SM00913">
    <property type="entry name" value="IBN_N"/>
    <property type="match status" value="1"/>
</dbReference>